<dbReference type="PROSITE" id="PS50042">
    <property type="entry name" value="CNMP_BINDING_3"/>
    <property type="match status" value="2"/>
</dbReference>
<dbReference type="CDD" id="cd00038">
    <property type="entry name" value="CAP_ED"/>
    <property type="match status" value="2"/>
</dbReference>
<evidence type="ECO:0000313" key="6">
    <source>
        <dbReference type="EMBL" id="SPC86706.1"/>
    </source>
</evidence>
<feature type="compositionally biased region" description="Polar residues" evidence="3">
    <location>
        <begin position="634"/>
        <end position="655"/>
    </location>
</feature>
<evidence type="ECO:0000259" key="5">
    <source>
        <dbReference type="PROSITE" id="PS50042"/>
    </source>
</evidence>
<name>A0A2N9F702_FAGSY</name>
<dbReference type="SMART" id="SM00100">
    <property type="entry name" value="cNMP"/>
    <property type="match status" value="2"/>
</dbReference>
<accession>A0A2N9F702</accession>
<keyword evidence="4" id="KW-0812">Transmembrane</keyword>
<organism evidence="6">
    <name type="scientific">Fagus sylvatica</name>
    <name type="common">Beechnut</name>
    <dbReference type="NCBI Taxonomy" id="28930"/>
    <lineage>
        <taxon>Eukaryota</taxon>
        <taxon>Viridiplantae</taxon>
        <taxon>Streptophyta</taxon>
        <taxon>Embryophyta</taxon>
        <taxon>Tracheophyta</taxon>
        <taxon>Spermatophyta</taxon>
        <taxon>Magnoliopsida</taxon>
        <taxon>eudicotyledons</taxon>
        <taxon>Gunneridae</taxon>
        <taxon>Pentapetalae</taxon>
        <taxon>rosids</taxon>
        <taxon>fabids</taxon>
        <taxon>Fagales</taxon>
        <taxon>Fagaceae</taxon>
        <taxon>Fagus</taxon>
    </lineage>
</organism>
<dbReference type="InterPro" id="IPR014710">
    <property type="entry name" value="RmlC-like_jellyroll"/>
</dbReference>
<keyword evidence="1" id="KW-0813">Transport</keyword>
<evidence type="ECO:0000256" key="1">
    <source>
        <dbReference type="ARBA" id="ARBA00023286"/>
    </source>
</evidence>
<dbReference type="SUPFAM" id="SSF81324">
    <property type="entry name" value="Voltage-gated potassium channels"/>
    <property type="match status" value="1"/>
</dbReference>
<protein>
    <recommendedName>
        <fullName evidence="5">Cyclic nucleotide-binding domain-containing protein</fullName>
    </recommendedName>
</protein>
<sequence length="655" mass="74863">MPVLQIMDEELLLKICDSLKPVYYNEHTYIVREGDPIDATFFIKDGIAWTYTNSNGEAERLENGHYFGEELLELSFSKLSRLPLSPRTVKTHGRIEAFALMAEDLKNIVSKNLMHVGKEKSEPFAAYVVQAAWRRHHENKNLELAKGNRNLPKFKYTTQLNCSFKIIHHDIEGQNLKNNGIEYGGQQSKKNIDEGDSAEKGTTTKAFILDPREPFLQTWSIIFVASCVIAVSLDPLFFYLPVINEDKKCLGLDKTLKTTAIILRSVTDTIYIVNIILQLRTGFIDKPSQKLGRAKLNKDSKAIARRYLCTWSYFLIDIFVILPIPQVVISIIFSEMRGSKSLDTRKWLNAVVLIQYVPRVLRIYLSWNDLMRSASKVARAVWVKAAFNFFLYIIASHSATTRSEEVNMKMKLKERTIELWMSKYGLSEDIKREIKQNVKCRLEENNDVYVENLLDHLAPGLRKEVKHRLCLDLLKTVPMFQDMDEKLLNKICESLKPVYYNEHNYIVREGDPIDATFFITDGIAWSYSTSNNGEGSTDGSSSHAKRLGKGQFFGEELLEWGLSQSDPDLSKLPSSSRIIKTHRKVEAYAIMAEDLKNIVSKNKLHIRSTPLEPIAAIVLQEAWRRRQANKNEKSSQSVKGDRNMPSSGTQGNHIA</sequence>
<evidence type="ECO:0000256" key="4">
    <source>
        <dbReference type="SAM" id="Phobius"/>
    </source>
</evidence>
<keyword evidence="1" id="KW-0406">Ion transport</keyword>
<feature type="transmembrane region" description="Helical" evidence="4">
    <location>
        <begin position="311"/>
        <end position="334"/>
    </location>
</feature>
<keyword evidence="1" id="KW-1071">Ligand-gated ion channel</keyword>
<dbReference type="GO" id="GO:0034220">
    <property type="term" value="P:monoatomic ion transmembrane transport"/>
    <property type="evidence" value="ECO:0007669"/>
    <property type="project" value="UniProtKB-KW"/>
</dbReference>
<dbReference type="InterPro" id="IPR000595">
    <property type="entry name" value="cNMP-bd_dom"/>
</dbReference>
<dbReference type="InterPro" id="IPR018490">
    <property type="entry name" value="cNMP-bd_dom_sf"/>
</dbReference>
<dbReference type="PANTHER" id="PTHR45651:SF68">
    <property type="entry name" value="ION TRANSPORT DOMAIN-CONTAINING PROTEIN"/>
    <property type="match status" value="1"/>
</dbReference>
<gene>
    <name evidence="6" type="ORF">FSB_LOCUS14588</name>
</gene>
<feature type="domain" description="Cyclic nucleotide-binding" evidence="5">
    <location>
        <begin position="479"/>
        <end position="558"/>
    </location>
</feature>
<feature type="transmembrane region" description="Helical" evidence="4">
    <location>
        <begin position="219"/>
        <end position="240"/>
    </location>
</feature>
<evidence type="ECO:0000256" key="2">
    <source>
        <dbReference type="ARBA" id="ARBA00023303"/>
    </source>
</evidence>
<dbReference type="GO" id="GO:0016020">
    <property type="term" value="C:membrane"/>
    <property type="evidence" value="ECO:0007669"/>
    <property type="project" value="UniProtKB-SubCell"/>
</dbReference>
<dbReference type="PANTHER" id="PTHR45651">
    <property type="entry name" value="CYCLIC NUCLEOTIDE-GATED ION CHANNEL 15-RELATED-RELATED"/>
    <property type="match status" value="1"/>
</dbReference>
<evidence type="ECO:0000256" key="3">
    <source>
        <dbReference type="SAM" id="MobiDB-lite"/>
    </source>
</evidence>
<proteinExistence type="predicted"/>
<dbReference type="EMBL" id="OIVN01000870">
    <property type="protein sequence ID" value="SPC86706.1"/>
    <property type="molecule type" value="Genomic_DNA"/>
</dbReference>
<dbReference type="Gene3D" id="2.60.120.10">
    <property type="entry name" value="Jelly Rolls"/>
    <property type="match status" value="2"/>
</dbReference>
<dbReference type="AlphaFoldDB" id="A0A2N9F702"/>
<feature type="region of interest" description="Disordered" evidence="3">
    <location>
        <begin position="627"/>
        <end position="655"/>
    </location>
</feature>
<reference evidence="6" key="1">
    <citation type="submission" date="2018-02" db="EMBL/GenBank/DDBJ databases">
        <authorList>
            <person name="Cohen D.B."/>
            <person name="Kent A.D."/>
        </authorList>
    </citation>
    <scope>NUCLEOTIDE SEQUENCE</scope>
</reference>
<keyword evidence="2" id="KW-0407">Ion channel</keyword>
<keyword evidence="4" id="KW-1133">Transmembrane helix</keyword>
<dbReference type="SUPFAM" id="SSF51206">
    <property type="entry name" value="cAMP-binding domain-like"/>
    <property type="match status" value="2"/>
</dbReference>
<feature type="domain" description="Cyclic nucleotide-binding" evidence="5">
    <location>
        <begin position="3"/>
        <end position="88"/>
    </location>
</feature>
<keyword evidence="4" id="KW-0472">Membrane</keyword>